<protein>
    <recommendedName>
        <fullName evidence="9 10">Protein translocase subunit SecY</fullName>
    </recommendedName>
</protein>
<organism evidence="14 15">
    <name type="scientific">Candidatus Fimimonas merdipullorum</name>
    <dbReference type="NCBI Taxonomy" id="2840822"/>
    <lineage>
        <taxon>Bacteria</taxon>
        <taxon>Pseudomonadati</taxon>
        <taxon>Myxococcota</taxon>
        <taxon>Myxococcia</taxon>
        <taxon>Myxococcales</taxon>
        <taxon>Cystobacterineae</taxon>
        <taxon>Myxococcaceae</taxon>
        <taxon>Myxococcaceae incertae sedis</taxon>
        <taxon>Candidatus Fimimonas</taxon>
    </lineage>
</organism>
<keyword evidence="3 10" id="KW-0813">Transport</keyword>
<dbReference type="EMBL" id="DVOC01000044">
    <property type="protein sequence ID" value="HIU90865.1"/>
    <property type="molecule type" value="Genomic_DNA"/>
</dbReference>
<dbReference type="PROSITE" id="PS00755">
    <property type="entry name" value="SECY_1"/>
    <property type="match status" value="1"/>
</dbReference>
<evidence type="ECO:0000256" key="13">
    <source>
        <dbReference type="RuleBase" id="RU004349"/>
    </source>
</evidence>
<feature type="transmembrane region" description="Helical" evidence="10">
    <location>
        <begin position="163"/>
        <end position="184"/>
    </location>
</feature>
<dbReference type="FunFam" id="1.10.3370.10:FF:000001">
    <property type="entry name" value="Preprotein translocase subunit SecY"/>
    <property type="match status" value="1"/>
</dbReference>
<feature type="transmembrane region" description="Helical" evidence="10">
    <location>
        <begin position="112"/>
        <end position="129"/>
    </location>
</feature>
<comment type="caution">
    <text evidence="14">The sequence shown here is derived from an EMBL/GenBank/DDBJ whole genome shotgun (WGS) entry which is preliminary data.</text>
</comment>
<dbReference type="Proteomes" id="UP000886852">
    <property type="component" value="Unassembled WGS sequence"/>
</dbReference>
<evidence type="ECO:0000256" key="5">
    <source>
        <dbReference type="ARBA" id="ARBA00022927"/>
    </source>
</evidence>
<feature type="transmembrane region" description="Helical" evidence="10">
    <location>
        <begin position="227"/>
        <end position="247"/>
    </location>
</feature>
<keyword evidence="4 10" id="KW-0812">Transmembrane</keyword>
<evidence type="ECO:0000256" key="3">
    <source>
        <dbReference type="ARBA" id="ARBA00022448"/>
    </source>
</evidence>
<reference evidence="14" key="1">
    <citation type="submission" date="2020-10" db="EMBL/GenBank/DDBJ databases">
        <authorList>
            <person name="Gilroy R."/>
        </authorList>
    </citation>
    <scope>NUCLEOTIDE SEQUENCE</scope>
    <source>
        <strain evidence="14">ChiHjej12B11-7776</strain>
    </source>
</reference>
<dbReference type="PRINTS" id="PR00303">
    <property type="entry name" value="SECYTRNLCASE"/>
</dbReference>
<keyword evidence="5 10" id="KW-0653">Protein transport</keyword>
<keyword evidence="8 10" id="KW-0472">Membrane</keyword>
<comment type="function">
    <text evidence="10 11">The central subunit of the protein translocation channel SecYEG. Consists of two halves formed by TMs 1-5 and 6-10. These two domains form a lateral gate at the front which open onto the bilayer between TMs 2 and 7, and are clamped together by SecE at the back. The channel is closed by both a pore ring composed of hydrophobic SecY resides and a short helix (helix 2A) on the extracellular side of the membrane which forms a plug. The plug probably moves laterally to allow the channel to open. The ring and the pore may move independently.</text>
</comment>
<comment type="subcellular location">
    <subcellularLocation>
        <location evidence="10">Cell membrane</location>
        <topology evidence="10">Multi-pass membrane protein</topology>
    </subcellularLocation>
    <subcellularLocation>
        <location evidence="1 12">Membrane</location>
        <topology evidence="1 12">Multi-pass membrane protein</topology>
    </subcellularLocation>
</comment>
<evidence type="ECO:0000313" key="15">
    <source>
        <dbReference type="Proteomes" id="UP000886852"/>
    </source>
</evidence>
<feature type="transmembrane region" description="Helical" evidence="10">
    <location>
        <begin position="420"/>
        <end position="440"/>
    </location>
</feature>
<dbReference type="HAMAP" id="MF_01465">
    <property type="entry name" value="SecY"/>
    <property type="match status" value="1"/>
</dbReference>
<feature type="transmembrane region" description="Helical" evidence="10">
    <location>
        <begin position="196"/>
        <end position="221"/>
    </location>
</feature>
<comment type="similarity">
    <text evidence="2 10 13">Belongs to the SecY/SEC61-alpha family.</text>
</comment>
<dbReference type="PANTHER" id="PTHR10906">
    <property type="entry name" value="SECY/SEC61-ALPHA FAMILY MEMBER"/>
    <property type="match status" value="1"/>
</dbReference>
<feature type="transmembrane region" description="Helical" evidence="10">
    <location>
        <begin position="284"/>
        <end position="305"/>
    </location>
</feature>
<feature type="transmembrane region" description="Helical" evidence="10">
    <location>
        <begin position="325"/>
        <end position="345"/>
    </location>
</feature>
<comment type="subunit">
    <text evidence="10">Component of the Sec protein translocase complex. Heterotrimer consisting of SecY, SecE and SecG subunits. The heterotrimers can form oligomers, although 1 heterotrimer is thought to be able to translocate proteins. Interacts with the ribosome. Interacts with SecDF, and other proteins may be involved. Interacts with SecA.</text>
</comment>
<evidence type="ECO:0000256" key="6">
    <source>
        <dbReference type="ARBA" id="ARBA00022989"/>
    </source>
</evidence>
<dbReference type="GO" id="GO:0065002">
    <property type="term" value="P:intracellular protein transmembrane transport"/>
    <property type="evidence" value="ECO:0007669"/>
    <property type="project" value="UniProtKB-UniRule"/>
</dbReference>
<evidence type="ECO:0000256" key="9">
    <source>
        <dbReference type="ARBA" id="ARBA00039733"/>
    </source>
</evidence>
<dbReference type="GO" id="GO:0043952">
    <property type="term" value="P:protein transport by the Sec complex"/>
    <property type="evidence" value="ECO:0007669"/>
    <property type="project" value="UniProtKB-UniRule"/>
</dbReference>
<evidence type="ECO:0000256" key="1">
    <source>
        <dbReference type="ARBA" id="ARBA00004141"/>
    </source>
</evidence>
<name>A0A9D1SPQ8_9BACT</name>
<dbReference type="InterPro" id="IPR026593">
    <property type="entry name" value="SecY"/>
</dbReference>
<dbReference type="GO" id="GO:0006605">
    <property type="term" value="P:protein targeting"/>
    <property type="evidence" value="ECO:0007669"/>
    <property type="project" value="UniProtKB-UniRule"/>
</dbReference>
<sequence length="457" mass="49964">MFETIRNAFKIKEVRRKILFTILFVLIYRLGCVITVPGLRAIEFDNTQGILGLLDSITGSALSQGTLFALGISPYINASIIIQLLTVAIPALERMSKEGETGRAKINKITRWVTLGLAVLSAVGVVLTLDNQGAGYIDYNWLGGDGIMIGSQSLPAFLQANKWIMYIYITIVLVGGSMLTMWIGERITEYGVSNGISLLIFTGIIATAAQQLGISFAGVFAGNTENLITIALFLVTLILVFGFIVWVDGAERKIKVQYAKQVKGNKMYGGQSTFIPIKVNASGVMPLIFAYALISFPQMIISTFWSGSDAETWYTTWLTANGNGVGIAVYNVVLAVLIFGFAYFYSKIQFNTADIARNIQNNGGFVTGIRPGRETSEYLGKVVGRITLWGALFLTIINLVPSVLFSLLPRLLNISLNTMLVSSFSATGMLIVVSVALEFNKALENQILMRHYKGFLK</sequence>
<proteinExistence type="inferred from homology"/>
<keyword evidence="7 10" id="KW-0811">Translocation</keyword>
<dbReference type="GO" id="GO:0005886">
    <property type="term" value="C:plasma membrane"/>
    <property type="evidence" value="ECO:0007669"/>
    <property type="project" value="UniProtKB-SubCell"/>
</dbReference>
<dbReference type="AlphaFoldDB" id="A0A9D1SPQ8"/>
<dbReference type="InterPro" id="IPR023201">
    <property type="entry name" value="SecY_dom_sf"/>
</dbReference>
<dbReference type="SUPFAM" id="SSF103491">
    <property type="entry name" value="Preprotein translocase SecY subunit"/>
    <property type="match status" value="1"/>
</dbReference>
<dbReference type="PIRSF" id="PIRSF004557">
    <property type="entry name" value="SecY"/>
    <property type="match status" value="1"/>
</dbReference>
<dbReference type="NCBIfam" id="TIGR00967">
    <property type="entry name" value="3a0501s007"/>
    <property type="match status" value="1"/>
</dbReference>
<evidence type="ECO:0000256" key="11">
    <source>
        <dbReference type="RuleBase" id="RU000537"/>
    </source>
</evidence>
<reference evidence="14" key="2">
    <citation type="journal article" date="2021" name="PeerJ">
        <title>Extensive microbial diversity within the chicken gut microbiome revealed by metagenomics and culture.</title>
        <authorList>
            <person name="Gilroy R."/>
            <person name="Ravi A."/>
            <person name="Getino M."/>
            <person name="Pursley I."/>
            <person name="Horton D.L."/>
            <person name="Alikhan N.F."/>
            <person name="Baker D."/>
            <person name="Gharbi K."/>
            <person name="Hall N."/>
            <person name="Watson M."/>
            <person name="Adriaenssens E.M."/>
            <person name="Foster-Nyarko E."/>
            <person name="Jarju S."/>
            <person name="Secka A."/>
            <person name="Antonio M."/>
            <person name="Oren A."/>
            <person name="Chaudhuri R.R."/>
            <person name="La Ragione R."/>
            <person name="Hildebrand F."/>
            <person name="Pallen M.J."/>
        </authorList>
    </citation>
    <scope>NUCLEOTIDE SEQUENCE</scope>
    <source>
        <strain evidence="14">ChiHjej12B11-7776</strain>
    </source>
</reference>
<evidence type="ECO:0000256" key="2">
    <source>
        <dbReference type="ARBA" id="ARBA00005751"/>
    </source>
</evidence>
<dbReference type="PROSITE" id="PS00756">
    <property type="entry name" value="SECY_2"/>
    <property type="match status" value="1"/>
</dbReference>
<evidence type="ECO:0000256" key="8">
    <source>
        <dbReference type="ARBA" id="ARBA00023136"/>
    </source>
</evidence>
<feature type="transmembrane region" description="Helical" evidence="10">
    <location>
        <begin position="72"/>
        <end position="92"/>
    </location>
</feature>
<evidence type="ECO:0000313" key="14">
    <source>
        <dbReference type="EMBL" id="HIU90865.1"/>
    </source>
</evidence>
<evidence type="ECO:0000256" key="12">
    <source>
        <dbReference type="RuleBase" id="RU003484"/>
    </source>
</evidence>
<feature type="transmembrane region" description="Helical" evidence="10">
    <location>
        <begin position="18"/>
        <end position="39"/>
    </location>
</feature>
<keyword evidence="6 10" id="KW-1133">Transmembrane helix</keyword>
<dbReference type="Gene3D" id="1.10.3370.10">
    <property type="entry name" value="SecY subunit domain"/>
    <property type="match status" value="1"/>
</dbReference>
<keyword evidence="10" id="KW-1003">Cell membrane</keyword>
<evidence type="ECO:0000256" key="10">
    <source>
        <dbReference type="HAMAP-Rule" id="MF_01465"/>
    </source>
</evidence>
<evidence type="ECO:0000256" key="7">
    <source>
        <dbReference type="ARBA" id="ARBA00023010"/>
    </source>
</evidence>
<accession>A0A9D1SPQ8</accession>
<dbReference type="Pfam" id="PF00344">
    <property type="entry name" value="SecY"/>
    <property type="match status" value="1"/>
</dbReference>
<dbReference type="InterPro" id="IPR030659">
    <property type="entry name" value="SecY_CS"/>
</dbReference>
<feature type="transmembrane region" description="Helical" evidence="10">
    <location>
        <begin position="386"/>
        <end position="408"/>
    </location>
</feature>
<gene>
    <name evidence="10 14" type="primary">secY</name>
    <name evidence="14" type="ORF">IAC72_02470</name>
</gene>
<evidence type="ECO:0000256" key="4">
    <source>
        <dbReference type="ARBA" id="ARBA00022692"/>
    </source>
</evidence>
<dbReference type="InterPro" id="IPR002208">
    <property type="entry name" value="SecY/SEC61-alpha"/>
</dbReference>